<dbReference type="AlphaFoldDB" id="A0A853P4I8"/>
<protein>
    <submittedName>
        <fullName evidence="2">Uncharacterized protein</fullName>
    </submittedName>
</protein>
<dbReference type="RefSeq" id="WP_000980870.1">
    <property type="nucleotide sequence ID" value="NZ_CPYR01000002.1"/>
</dbReference>
<organism evidence="2 3">
    <name type="scientific">Streptococcus agalactiae</name>
    <dbReference type="NCBI Taxonomy" id="1311"/>
    <lineage>
        <taxon>Bacteria</taxon>
        <taxon>Bacillati</taxon>
        <taxon>Bacillota</taxon>
        <taxon>Bacilli</taxon>
        <taxon>Lactobacillales</taxon>
        <taxon>Streptococcaceae</taxon>
        <taxon>Streptococcus</taxon>
    </lineage>
</organism>
<name>A0A853P4I8_STRAG</name>
<keyword evidence="1" id="KW-1133">Transmembrane helix</keyword>
<proteinExistence type="predicted"/>
<comment type="caution">
    <text evidence="2">The sequence shown here is derived from an EMBL/GenBank/DDBJ whole genome shotgun (WGS) entry which is preliminary data.</text>
</comment>
<feature type="transmembrane region" description="Helical" evidence="1">
    <location>
        <begin position="12"/>
        <end position="33"/>
    </location>
</feature>
<evidence type="ECO:0000313" key="3">
    <source>
        <dbReference type="Proteomes" id="UP000093122"/>
    </source>
</evidence>
<dbReference type="KEGG" id="sage:EN72_09155"/>
<gene>
    <name evidence="2" type="ORF">AX245_09475</name>
</gene>
<evidence type="ECO:0000313" key="2">
    <source>
        <dbReference type="EMBL" id="OCM71426.1"/>
    </source>
</evidence>
<reference evidence="2 3" key="1">
    <citation type="journal article" date="2016" name="Sci. Rep.">
        <title>Serotype IV Streptococcus agalactiae ST-452 has arisen from large genomic recombination events between CC23 and the hypervirulent CC17 lineages.</title>
        <authorList>
            <person name="Campisi E."/>
            <person name="Rinaudo C.D."/>
            <person name="Donati C."/>
            <person name="Barucco M."/>
            <person name="Torricelli G."/>
            <person name="Edwards M.S."/>
            <person name="Baker C.J."/>
            <person name="Margarit I."/>
            <person name="Rosini R."/>
        </authorList>
    </citation>
    <scope>NUCLEOTIDE SEQUENCE [LARGE SCALE GENOMIC DNA]</scope>
    <source>
        <strain evidence="2 3">CZ-PW-140</strain>
    </source>
</reference>
<accession>A0A853P4I8</accession>
<dbReference type="EMBL" id="MAWT01000022">
    <property type="protein sequence ID" value="OCM71426.1"/>
    <property type="molecule type" value="Genomic_DNA"/>
</dbReference>
<keyword evidence="1" id="KW-0472">Membrane</keyword>
<feature type="transmembrane region" description="Helical" evidence="1">
    <location>
        <begin position="45"/>
        <end position="64"/>
    </location>
</feature>
<evidence type="ECO:0000256" key="1">
    <source>
        <dbReference type="SAM" id="Phobius"/>
    </source>
</evidence>
<dbReference type="Proteomes" id="UP000093122">
    <property type="component" value="Unassembled WGS sequence"/>
</dbReference>
<keyword evidence="1" id="KW-0812">Transmembrane</keyword>
<sequence length="76" mass="8914">MMNFNMSHSRKLHLCRFLIVQIPALALLAILLYETFLKYSLFSKVFFLIFLGVEIVINFGKYIPVYTNHNLSSKEL</sequence>